<dbReference type="Proteomes" id="UP001354989">
    <property type="component" value="Plasmid pPP1"/>
</dbReference>
<sequence length="260" mass="29463">MNNTSLLLLLIVGLFACNQKEQQNTTQESAPLDRGYDILMTLGHDTESFTQGLVFNGNELLESTGGNGTSWISSIDYTTGQGARKLSLEDRYFGEGITVMDHKIYQLTWHGKTGFVYDVNDYKKLGTFEYGYEGWGVTHDSTSLIISDGTDKIHYLNPEAFKEERTLSVTENGKAVTYLNELEYIHGYIFANVWQSADIVKIDPKDGKVVRRYNFDHLVKDNKSANPRADVLNGIAFNPTNNQTYITGKLWPRAYIVRFR</sequence>
<gene>
    <name evidence="1" type="ORF">PEPS_32610</name>
</gene>
<reference evidence="1 2" key="1">
    <citation type="submission" date="2021-12" db="EMBL/GenBank/DDBJ databases">
        <title>Genome sequencing of bacteria with rrn-lacking chromosome and rrn-plasmid.</title>
        <authorList>
            <person name="Anda M."/>
            <person name="Iwasaki W."/>
        </authorList>
    </citation>
    <scope>NUCLEOTIDE SEQUENCE [LARGE SCALE GENOMIC DNA]</scope>
    <source>
        <strain evidence="1 2">NBRC 101262</strain>
        <plasmid evidence="1 2">pPP1</plasmid>
    </source>
</reference>
<keyword evidence="2" id="KW-1185">Reference proteome</keyword>
<dbReference type="InterPro" id="IPR011044">
    <property type="entry name" value="Quino_amine_DH_bsu"/>
</dbReference>
<name>A0ABM7VJ20_9BACT</name>
<evidence type="ECO:0000313" key="2">
    <source>
        <dbReference type="Proteomes" id="UP001354989"/>
    </source>
</evidence>
<dbReference type="SUPFAM" id="SSF50969">
    <property type="entry name" value="YVTN repeat-like/Quinoprotein amine dehydrogenase"/>
    <property type="match status" value="1"/>
</dbReference>
<protein>
    <submittedName>
        <fullName evidence="1">Glutaminyl-peptide cyclotransferase</fullName>
    </submittedName>
</protein>
<dbReference type="EMBL" id="AP025293">
    <property type="protein sequence ID" value="BDD00981.1"/>
    <property type="molecule type" value="Genomic_DNA"/>
</dbReference>
<dbReference type="InterPro" id="IPR007788">
    <property type="entry name" value="QCT"/>
</dbReference>
<dbReference type="PANTHER" id="PTHR31270:SF1">
    <property type="entry name" value="GLUTAMINYL-PEPTIDE CYCLOTRANSFERASE"/>
    <property type="match status" value="1"/>
</dbReference>
<dbReference type="RefSeq" id="WP_338398194.1">
    <property type="nucleotide sequence ID" value="NZ_AP025293.1"/>
</dbReference>
<keyword evidence="1" id="KW-0614">Plasmid</keyword>
<organism evidence="1 2">
    <name type="scientific">Persicobacter psychrovividus</name>
    <dbReference type="NCBI Taxonomy" id="387638"/>
    <lineage>
        <taxon>Bacteria</taxon>
        <taxon>Pseudomonadati</taxon>
        <taxon>Bacteroidota</taxon>
        <taxon>Cytophagia</taxon>
        <taxon>Cytophagales</taxon>
        <taxon>Persicobacteraceae</taxon>
        <taxon>Persicobacter</taxon>
    </lineage>
</organism>
<accession>A0ABM7VJ20</accession>
<dbReference type="PANTHER" id="PTHR31270">
    <property type="entry name" value="GLUTAMINYL-PEPTIDE CYCLOTRANSFERASE"/>
    <property type="match status" value="1"/>
</dbReference>
<evidence type="ECO:0000313" key="1">
    <source>
        <dbReference type="EMBL" id="BDD00981.1"/>
    </source>
</evidence>
<dbReference type="Pfam" id="PF05096">
    <property type="entry name" value="Glu_cyclase_2"/>
    <property type="match status" value="1"/>
</dbReference>
<proteinExistence type="predicted"/>
<geneLocation type="plasmid" evidence="1 2">
    <name>pPP1</name>
</geneLocation>